<accession>Q0C6Z3</accession>
<sequence>MSNQVLSVPFCNALVVSIRNGFSFDSILGLIQPVSSWSLWLKISGHYYNLDGLRE</sequence>
<keyword evidence="2" id="KW-1185">Reference proteome</keyword>
<dbReference type="EMBL" id="CP000142">
    <property type="protein sequence ID" value="ABI81794.1"/>
    <property type="molecule type" value="Genomic_DNA"/>
</dbReference>
<reference evidence="2" key="1">
    <citation type="submission" date="2005-10" db="EMBL/GenBank/DDBJ databases">
        <title>Complete sequence of Pelobacter carbinolicus DSM 2380.</title>
        <authorList>
            <person name="Copeland A."/>
            <person name="Lucas S."/>
            <person name="Lapidus A."/>
            <person name="Barry K."/>
            <person name="Detter J.C."/>
            <person name="Glavina T."/>
            <person name="Hammon N."/>
            <person name="Israni S."/>
            <person name="Pitluck S."/>
            <person name="Chertkov O."/>
            <person name="Schmutz J."/>
            <person name="Larimer F."/>
            <person name="Land M."/>
            <person name="Kyrpides N."/>
            <person name="Ivanova N."/>
            <person name="Richardson P."/>
        </authorList>
    </citation>
    <scope>NUCLEOTIDE SEQUENCE [LARGE SCALE GENOMIC DNA]</scope>
    <source>
        <strain evidence="2">DSM 2380 / NBRC 103641 / GraBd1</strain>
    </source>
</reference>
<protein>
    <submittedName>
        <fullName evidence="1">Uncharacterized protein</fullName>
    </submittedName>
</protein>
<dbReference type="Proteomes" id="UP000002534">
    <property type="component" value="Chromosome"/>
</dbReference>
<dbReference type="KEGG" id="pca:Pcar_3174"/>
<evidence type="ECO:0000313" key="2">
    <source>
        <dbReference type="Proteomes" id="UP000002534"/>
    </source>
</evidence>
<proteinExistence type="predicted"/>
<dbReference type="AlphaFoldDB" id="Q0C6Z3"/>
<gene>
    <name evidence="1" type="ordered locus">Pcar_3174</name>
</gene>
<evidence type="ECO:0000313" key="1">
    <source>
        <dbReference type="EMBL" id="ABI81794.1"/>
    </source>
</evidence>
<name>Q0C6Z3_SYNC1</name>
<dbReference type="HOGENOM" id="CLU_3028199_0_0_7"/>
<reference evidence="1 2" key="2">
    <citation type="journal article" date="2012" name="BMC Genomics">
        <title>The genome of Pelobacter carbinolicus reveals surprising metabolic capabilities and physiological features.</title>
        <authorList>
            <person name="Aklujkar M."/>
            <person name="Haveman S.A."/>
            <person name="Didonato R.Jr."/>
            <person name="Chertkov O."/>
            <person name="Han C.S."/>
            <person name="Land M.L."/>
            <person name="Brown P."/>
            <person name="Lovley D.R."/>
        </authorList>
    </citation>
    <scope>NUCLEOTIDE SEQUENCE [LARGE SCALE GENOMIC DNA]</scope>
    <source>
        <strain evidence="2">DSM 2380 / NBRC 103641 / GraBd1</strain>
    </source>
</reference>
<organism evidence="1 2">
    <name type="scientific">Syntrophotalea carbinolica (strain DSM 2380 / NBRC 103641 / GraBd1)</name>
    <name type="common">Pelobacter carbinolicus</name>
    <dbReference type="NCBI Taxonomy" id="338963"/>
    <lineage>
        <taxon>Bacteria</taxon>
        <taxon>Pseudomonadati</taxon>
        <taxon>Thermodesulfobacteriota</taxon>
        <taxon>Desulfuromonadia</taxon>
        <taxon>Desulfuromonadales</taxon>
        <taxon>Syntrophotaleaceae</taxon>
        <taxon>Syntrophotalea</taxon>
    </lineage>
</organism>